<evidence type="ECO:0000256" key="3">
    <source>
        <dbReference type="ARBA" id="ARBA00014628"/>
    </source>
</evidence>
<reference evidence="12" key="1">
    <citation type="submission" date="2020-05" db="EMBL/GenBank/DDBJ databases">
        <title>Phylogenomic resolution of chytrid fungi.</title>
        <authorList>
            <person name="Stajich J.E."/>
            <person name="Amses K."/>
            <person name="Simmons R."/>
            <person name="Seto K."/>
            <person name="Myers J."/>
            <person name="Bonds A."/>
            <person name="Quandt C.A."/>
            <person name="Barry K."/>
            <person name="Liu P."/>
            <person name="Grigoriev I."/>
            <person name="Longcore J.E."/>
            <person name="James T.Y."/>
        </authorList>
    </citation>
    <scope>NUCLEOTIDE SEQUENCE</scope>
    <source>
        <strain evidence="12">JEL0379</strain>
    </source>
</reference>
<dbReference type="PANTHER" id="PTHR11002:SF76">
    <property type="entry name" value="CARBONIC ANHYDRASE"/>
    <property type="match status" value="1"/>
</dbReference>
<evidence type="ECO:0000256" key="11">
    <source>
        <dbReference type="SAM" id="MobiDB-lite"/>
    </source>
</evidence>
<gene>
    <name evidence="12" type="ORF">HDU87_007689</name>
</gene>
<evidence type="ECO:0000256" key="8">
    <source>
        <dbReference type="ARBA" id="ARBA00048348"/>
    </source>
</evidence>
<comment type="catalytic activity">
    <reaction evidence="8 10">
        <text>hydrogencarbonate + H(+) = CO2 + H2O</text>
        <dbReference type="Rhea" id="RHEA:10748"/>
        <dbReference type="ChEBI" id="CHEBI:15377"/>
        <dbReference type="ChEBI" id="CHEBI:15378"/>
        <dbReference type="ChEBI" id="CHEBI:16526"/>
        <dbReference type="ChEBI" id="CHEBI:17544"/>
        <dbReference type="EC" id="4.2.1.1"/>
    </reaction>
</comment>
<evidence type="ECO:0000256" key="2">
    <source>
        <dbReference type="ARBA" id="ARBA00012925"/>
    </source>
</evidence>
<dbReference type="SUPFAM" id="SSF53056">
    <property type="entry name" value="beta-carbonic anhydrase, cab"/>
    <property type="match status" value="1"/>
</dbReference>
<keyword evidence="6 10" id="KW-0456">Lyase</keyword>
<comment type="cofactor">
    <cofactor evidence="9">
        <name>Zn(2+)</name>
        <dbReference type="ChEBI" id="CHEBI:29105"/>
    </cofactor>
    <text evidence="9">Binds 1 zinc ion per subunit.</text>
</comment>
<organism evidence="12 13">
    <name type="scientific">Geranomyces variabilis</name>
    <dbReference type="NCBI Taxonomy" id="109894"/>
    <lineage>
        <taxon>Eukaryota</taxon>
        <taxon>Fungi</taxon>
        <taxon>Fungi incertae sedis</taxon>
        <taxon>Chytridiomycota</taxon>
        <taxon>Chytridiomycota incertae sedis</taxon>
        <taxon>Chytridiomycetes</taxon>
        <taxon>Spizellomycetales</taxon>
        <taxon>Powellomycetaceae</taxon>
        <taxon>Geranomyces</taxon>
    </lineage>
</organism>
<feature type="binding site" evidence="9">
    <location>
        <position position="74"/>
    </location>
    <ligand>
        <name>Zn(2+)</name>
        <dbReference type="ChEBI" id="CHEBI:29105"/>
    </ligand>
</feature>
<evidence type="ECO:0000256" key="9">
    <source>
        <dbReference type="PIRSR" id="PIRSR601765-1"/>
    </source>
</evidence>
<evidence type="ECO:0000313" key="12">
    <source>
        <dbReference type="EMBL" id="KAJ3173315.1"/>
    </source>
</evidence>
<keyword evidence="5 9" id="KW-0862">Zinc</keyword>
<accession>A0AAD5TDU0</accession>
<dbReference type="GO" id="GO:0015976">
    <property type="term" value="P:carbon utilization"/>
    <property type="evidence" value="ECO:0007669"/>
    <property type="project" value="InterPro"/>
</dbReference>
<evidence type="ECO:0000256" key="6">
    <source>
        <dbReference type="ARBA" id="ARBA00023239"/>
    </source>
</evidence>
<comment type="caution">
    <text evidence="12">The sequence shown here is derived from an EMBL/GenBank/DDBJ whole genome shotgun (WGS) entry which is preliminary data.</text>
</comment>
<evidence type="ECO:0000313" key="13">
    <source>
        <dbReference type="Proteomes" id="UP001212152"/>
    </source>
</evidence>
<comment type="similarity">
    <text evidence="1 10">Belongs to the beta-class carbonic anhydrase family.</text>
</comment>
<feature type="region of interest" description="Disordered" evidence="11">
    <location>
        <begin position="1"/>
        <end position="26"/>
    </location>
</feature>
<dbReference type="SMART" id="SM00947">
    <property type="entry name" value="Pro_CA"/>
    <property type="match status" value="1"/>
</dbReference>
<dbReference type="GO" id="GO:0008270">
    <property type="term" value="F:zinc ion binding"/>
    <property type="evidence" value="ECO:0007669"/>
    <property type="project" value="UniProtKB-UniRule"/>
</dbReference>
<evidence type="ECO:0000256" key="1">
    <source>
        <dbReference type="ARBA" id="ARBA00006217"/>
    </source>
</evidence>
<dbReference type="FunFam" id="3.40.1050.10:FF:000001">
    <property type="entry name" value="Carbonic anhydrase"/>
    <property type="match status" value="1"/>
</dbReference>
<evidence type="ECO:0000256" key="7">
    <source>
        <dbReference type="ARBA" id="ARBA00031969"/>
    </source>
</evidence>
<sequence>MLATTADVNHDQQQQQQQQQETAPPACCTTPITPELLLSNNKAWAAEMTRTRPDFFTSLAEQQQPQVLWIGCSDSRVPANQLLKLDPGEVFVHRNVAAIIHGNDINAHVVLQYAVEVLKVKHVIVCGHYGCGGVAAALSDAQLGLIDYWIRVVKDLHLQHEGELKGLSQQEKCDRMVELNVHASVKAIANTPVVQNAWAKGQELAIYGWCYRLSDGILQDLDIKIDSIAGVAKAHRVQPKKA</sequence>
<dbReference type="PROSITE" id="PS00705">
    <property type="entry name" value="PROK_CO2_ANHYDRASE_2"/>
    <property type="match status" value="1"/>
</dbReference>
<dbReference type="InterPro" id="IPR036874">
    <property type="entry name" value="Carbonic_anhydrase_sf"/>
</dbReference>
<proteinExistence type="inferred from homology"/>
<dbReference type="EMBL" id="JADGJQ010000072">
    <property type="protein sequence ID" value="KAJ3173315.1"/>
    <property type="molecule type" value="Genomic_DNA"/>
</dbReference>
<dbReference type="Pfam" id="PF00484">
    <property type="entry name" value="Pro_CA"/>
    <property type="match status" value="1"/>
</dbReference>
<dbReference type="PROSITE" id="PS00704">
    <property type="entry name" value="PROK_CO2_ANHYDRASE_1"/>
    <property type="match status" value="1"/>
</dbReference>
<dbReference type="CDD" id="cd00883">
    <property type="entry name" value="beta_CA_cladeA"/>
    <property type="match status" value="1"/>
</dbReference>
<keyword evidence="4 9" id="KW-0479">Metal-binding</keyword>
<feature type="binding site" evidence="9">
    <location>
        <position position="131"/>
    </location>
    <ligand>
        <name>Zn(2+)</name>
        <dbReference type="ChEBI" id="CHEBI:29105"/>
    </ligand>
</feature>
<dbReference type="PANTHER" id="PTHR11002">
    <property type="entry name" value="CARBONIC ANHYDRASE"/>
    <property type="match status" value="1"/>
</dbReference>
<dbReference type="Gene3D" id="3.40.1050.10">
    <property type="entry name" value="Carbonic anhydrase"/>
    <property type="match status" value="1"/>
</dbReference>
<feature type="binding site" evidence="9">
    <location>
        <position position="128"/>
    </location>
    <ligand>
        <name>Zn(2+)</name>
        <dbReference type="ChEBI" id="CHEBI:29105"/>
    </ligand>
</feature>
<name>A0AAD5TDU0_9FUNG</name>
<feature type="compositionally biased region" description="Low complexity" evidence="11">
    <location>
        <begin position="12"/>
        <end position="26"/>
    </location>
</feature>
<dbReference type="GO" id="GO:0004089">
    <property type="term" value="F:carbonate dehydratase activity"/>
    <property type="evidence" value="ECO:0007669"/>
    <property type="project" value="UniProtKB-UniRule"/>
</dbReference>
<evidence type="ECO:0000256" key="4">
    <source>
        <dbReference type="ARBA" id="ARBA00022723"/>
    </source>
</evidence>
<keyword evidence="13" id="KW-1185">Reference proteome</keyword>
<evidence type="ECO:0000256" key="10">
    <source>
        <dbReference type="RuleBase" id="RU003956"/>
    </source>
</evidence>
<dbReference type="AlphaFoldDB" id="A0AAD5TDU0"/>
<dbReference type="InterPro" id="IPR001765">
    <property type="entry name" value="Carbonic_anhydrase"/>
</dbReference>
<evidence type="ECO:0000256" key="5">
    <source>
        <dbReference type="ARBA" id="ARBA00022833"/>
    </source>
</evidence>
<dbReference type="EC" id="4.2.1.1" evidence="2 10"/>
<dbReference type="InterPro" id="IPR015892">
    <property type="entry name" value="Carbonic_anhydrase_CS"/>
</dbReference>
<protein>
    <recommendedName>
        <fullName evidence="3 10">Carbonic anhydrase</fullName>
        <ecNumber evidence="2 10">4.2.1.1</ecNumber>
    </recommendedName>
    <alternativeName>
        <fullName evidence="7 10">Carbonate dehydratase</fullName>
    </alternativeName>
</protein>
<dbReference type="Proteomes" id="UP001212152">
    <property type="component" value="Unassembled WGS sequence"/>
</dbReference>
<comment type="function">
    <text evidence="10">Reversible hydration of carbon dioxide.</text>
</comment>
<feature type="binding site" evidence="9">
    <location>
        <position position="72"/>
    </location>
    <ligand>
        <name>Zn(2+)</name>
        <dbReference type="ChEBI" id="CHEBI:29105"/>
    </ligand>
</feature>